<keyword evidence="1" id="KW-0812">Transmembrane</keyword>
<dbReference type="Proteomes" id="UP000660885">
    <property type="component" value="Unassembled WGS sequence"/>
</dbReference>
<keyword evidence="1" id="KW-0472">Membrane</keyword>
<sequence length="232" mass="25285">MWSKRLPSGGGMSALAFGGTQRRNSYPVLVAAAFLWCCLAFLTFSTFLGSGTAKRPSLDDWPTGLAQAGFPATMTHDPAPKSGQAWANAVSPPRLTVAPQRHELAQPDPVALPSLVAGRDAPHAGQEKVGEGSLTPSKPMVRIHHRHGSYAGREAAMRIAQELRKAGADLVSINAEPRVPAIRRLQYSSQADLAEANAFVHRFRHRWGNTWQVDLLDGGASRRQFEIWLPHR</sequence>
<accession>A0ABS1UCP2</accession>
<comment type="caution">
    <text evidence="2">The sequence shown here is derived from an EMBL/GenBank/DDBJ whole genome shotgun (WGS) entry which is preliminary data.</text>
</comment>
<organism evidence="2 3">
    <name type="scientific">Belnapia arida</name>
    <dbReference type="NCBI Taxonomy" id="2804533"/>
    <lineage>
        <taxon>Bacteria</taxon>
        <taxon>Pseudomonadati</taxon>
        <taxon>Pseudomonadota</taxon>
        <taxon>Alphaproteobacteria</taxon>
        <taxon>Acetobacterales</taxon>
        <taxon>Roseomonadaceae</taxon>
        <taxon>Belnapia</taxon>
    </lineage>
</organism>
<protein>
    <recommendedName>
        <fullName evidence="4">SPOR domain-containing protein</fullName>
    </recommendedName>
</protein>
<feature type="transmembrane region" description="Helical" evidence="1">
    <location>
        <begin position="26"/>
        <end position="48"/>
    </location>
</feature>
<name>A0ABS1UCP2_9PROT</name>
<evidence type="ECO:0000256" key="1">
    <source>
        <dbReference type="SAM" id="Phobius"/>
    </source>
</evidence>
<keyword evidence="3" id="KW-1185">Reference proteome</keyword>
<proteinExistence type="predicted"/>
<dbReference type="RefSeq" id="WP_202835736.1">
    <property type="nucleotide sequence ID" value="NZ_JAETWB010000070.1"/>
</dbReference>
<keyword evidence="1" id="KW-1133">Transmembrane helix</keyword>
<evidence type="ECO:0000313" key="3">
    <source>
        <dbReference type="Proteomes" id="UP000660885"/>
    </source>
</evidence>
<gene>
    <name evidence="2" type="ORF">JMJ56_31285</name>
</gene>
<evidence type="ECO:0000313" key="2">
    <source>
        <dbReference type="EMBL" id="MBL6082452.1"/>
    </source>
</evidence>
<reference evidence="2 3" key="1">
    <citation type="submission" date="2021-01" db="EMBL/GenBank/DDBJ databases">
        <title>Belnapia mucosa sp. nov. and Belnapia arida sp. nov., isolated from the Tabernas Desert (Almeria, Spain).</title>
        <authorList>
            <person name="Molina-Menor E."/>
            <person name="Vidal-Verdu A."/>
            <person name="Calonge A."/>
            <person name="Satari L."/>
            <person name="Pereto J."/>
            <person name="Porcar M."/>
        </authorList>
    </citation>
    <scope>NUCLEOTIDE SEQUENCE [LARGE SCALE GENOMIC DNA]</scope>
    <source>
        <strain evidence="2 3">T18</strain>
    </source>
</reference>
<evidence type="ECO:0008006" key="4">
    <source>
        <dbReference type="Google" id="ProtNLM"/>
    </source>
</evidence>
<dbReference type="EMBL" id="JAETWB010000070">
    <property type="protein sequence ID" value="MBL6082452.1"/>
    <property type="molecule type" value="Genomic_DNA"/>
</dbReference>